<dbReference type="SUPFAM" id="SSF56784">
    <property type="entry name" value="HAD-like"/>
    <property type="match status" value="1"/>
</dbReference>
<keyword evidence="1" id="KW-0378">Hydrolase</keyword>
<dbReference type="PANTHER" id="PTHR43434:SF20">
    <property type="entry name" value="5'-NUCLEOTIDASE"/>
    <property type="match status" value="1"/>
</dbReference>
<dbReference type="InterPro" id="IPR036412">
    <property type="entry name" value="HAD-like_sf"/>
</dbReference>
<dbReference type="InterPro" id="IPR023214">
    <property type="entry name" value="HAD_sf"/>
</dbReference>
<dbReference type="RefSeq" id="WP_129226553.1">
    <property type="nucleotide sequence ID" value="NZ_SDOZ01000003.1"/>
</dbReference>
<dbReference type="AlphaFoldDB" id="A0A4Q2K5S8"/>
<dbReference type="InterPro" id="IPR023198">
    <property type="entry name" value="PGP-like_dom2"/>
</dbReference>
<reference evidence="1 2" key="1">
    <citation type="journal article" date="2019" name="Gut">
        <title>Antibiotics-induced monodominance of a novel gut bacterial order.</title>
        <authorList>
            <person name="Hildebrand F."/>
            <person name="Moitinho-Silva L."/>
            <person name="Blasche S."/>
            <person name="Jahn M.T."/>
            <person name="Gossmann T.I."/>
            <person name="Heuerta-Cepas J."/>
            <person name="Hercog R."/>
            <person name="Luetge M."/>
            <person name="Bahram M."/>
            <person name="Pryszlak A."/>
            <person name="Alves R.J."/>
            <person name="Waszak S.M."/>
            <person name="Zhu A."/>
            <person name="Ye L."/>
            <person name="Costea P.I."/>
            <person name="Aalvink S."/>
            <person name="Belzer C."/>
            <person name="Forslund S.K."/>
            <person name="Sunagawa S."/>
            <person name="Hentschel U."/>
            <person name="Merten C."/>
            <person name="Patil K.R."/>
            <person name="Benes V."/>
            <person name="Bork P."/>
        </authorList>
    </citation>
    <scope>NUCLEOTIDE SEQUENCE [LARGE SCALE GENOMIC DNA]</scope>
    <source>
        <strain evidence="1 2">HDS1380</strain>
    </source>
</reference>
<dbReference type="OrthoDB" id="9792518at2"/>
<dbReference type="SFLD" id="SFLDG01129">
    <property type="entry name" value="C1.5:_HAD__Beta-PGM__Phosphata"/>
    <property type="match status" value="1"/>
</dbReference>
<dbReference type="PANTHER" id="PTHR43434">
    <property type="entry name" value="PHOSPHOGLYCOLATE PHOSPHATASE"/>
    <property type="match status" value="1"/>
</dbReference>
<evidence type="ECO:0000313" key="2">
    <source>
        <dbReference type="Proteomes" id="UP000291269"/>
    </source>
</evidence>
<dbReference type="InterPro" id="IPR050155">
    <property type="entry name" value="HAD-like_hydrolase_sf"/>
</dbReference>
<dbReference type="SFLD" id="SFLDS00003">
    <property type="entry name" value="Haloacid_Dehalogenase"/>
    <property type="match status" value="1"/>
</dbReference>
<accession>A0A4Q2K5S8</accession>
<dbReference type="Gene3D" id="1.10.150.240">
    <property type="entry name" value="Putative phosphatase, domain 2"/>
    <property type="match status" value="1"/>
</dbReference>
<dbReference type="EMBL" id="SDOZ01000003">
    <property type="protein sequence ID" value="RXZ58242.1"/>
    <property type="molecule type" value="Genomic_DNA"/>
</dbReference>
<dbReference type="GO" id="GO:0005829">
    <property type="term" value="C:cytosol"/>
    <property type="evidence" value="ECO:0007669"/>
    <property type="project" value="TreeGrafter"/>
</dbReference>
<protein>
    <submittedName>
        <fullName evidence="1">HAD family hydrolase</fullName>
    </submittedName>
</protein>
<sequence length="218" mass="24491">MKKKYLLFDLDGTLFDTSEGIIKSILYTLGKMGIEETNRNNLLRFIGPPLVAAFEEFYGFSHEKALAAKEVFRERYASLGVFECAPVEGARECLQALQKDGRTLCVATCKPEHFANMILEKFGFSDFFQVVVGSEMDERRTRKDEVIEEVFARLDKGDVRGESLMIGDREHDIFGAKKCGVESVGMRLGFAREGELEEAGADHIVSDFKALRALLLTL</sequence>
<name>A0A4Q2K5S8_9FIRM</name>
<dbReference type="Gene3D" id="3.40.50.1000">
    <property type="entry name" value="HAD superfamily/HAD-like"/>
    <property type="match status" value="1"/>
</dbReference>
<organism evidence="1 2">
    <name type="scientific">Candidatus Borkfalkia ceftriaxoniphila</name>
    <dbReference type="NCBI Taxonomy" id="2508949"/>
    <lineage>
        <taxon>Bacteria</taxon>
        <taxon>Bacillati</taxon>
        <taxon>Bacillota</taxon>
        <taxon>Clostridia</taxon>
        <taxon>Christensenellales</taxon>
        <taxon>Christensenellaceae</taxon>
        <taxon>Candidatus Borkfalkia</taxon>
    </lineage>
</organism>
<evidence type="ECO:0000313" key="1">
    <source>
        <dbReference type="EMBL" id="RXZ58242.1"/>
    </source>
</evidence>
<dbReference type="GO" id="GO:0016787">
    <property type="term" value="F:hydrolase activity"/>
    <property type="evidence" value="ECO:0007669"/>
    <property type="project" value="UniProtKB-KW"/>
</dbReference>
<dbReference type="SFLD" id="SFLDG01135">
    <property type="entry name" value="C1.5.6:_HAD__Beta-PGM__Phospha"/>
    <property type="match status" value="1"/>
</dbReference>
<dbReference type="GO" id="GO:0004713">
    <property type="term" value="F:protein tyrosine kinase activity"/>
    <property type="evidence" value="ECO:0007669"/>
    <property type="project" value="TreeGrafter"/>
</dbReference>
<keyword evidence="2" id="KW-1185">Reference proteome</keyword>
<comment type="caution">
    <text evidence="1">The sequence shown here is derived from an EMBL/GenBank/DDBJ whole genome shotgun (WGS) entry which is preliminary data.</text>
</comment>
<dbReference type="Proteomes" id="UP000291269">
    <property type="component" value="Unassembled WGS sequence"/>
</dbReference>
<dbReference type="Pfam" id="PF13419">
    <property type="entry name" value="HAD_2"/>
    <property type="match status" value="1"/>
</dbReference>
<gene>
    <name evidence="1" type="ORF">ESZ91_09290</name>
</gene>
<dbReference type="InterPro" id="IPR041492">
    <property type="entry name" value="HAD_2"/>
</dbReference>
<proteinExistence type="predicted"/>